<comment type="caution">
    <text evidence="6">The sequence shown here is derived from an EMBL/GenBank/DDBJ whole genome shotgun (WGS) entry which is preliminary data.</text>
</comment>
<evidence type="ECO:0000256" key="1">
    <source>
        <dbReference type="ARBA" id="ARBA00010075"/>
    </source>
</evidence>
<evidence type="ECO:0000313" key="7">
    <source>
        <dbReference type="Proteomes" id="UP000706891"/>
    </source>
</evidence>
<dbReference type="Pfam" id="PF01609">
    <property type="entry name" value="DDE_Tnp_1"/>
    <property type="match status" value="1"/>
</dbReference>
<evidence type="ECO:0000313" key="6">
    <source>
        <dbReference type="EMBL" id="MBM6674956.1"/>
    </source>
</evidence>
<accession>A0A938WUN1</accession>
<dbReference type="EMBL" id="JACJJG010000168">
    <property type="protein sequence ID" value="MBM6674956.1"/>
    <property type="molecule type" value="Genomic_DNA"/>
</dbReference>
<keyword evidence="3" id="KW-0238">DNA-binding</keyword>
<keyword evidence="4" id="KW-0233">DNA recombination</keyword>
<feature type="domain" description="Transposase IS4-like" evidence="5">
    <location>
        <begin position="19"/>
        <end position="162"/>
    </location>
</feature>
<proteinExistence type="inferred from homology"/>
<gene>
    <name evidence="6" type="ORF">H6A34_13925</name>
</gene>
<reference evidence="6" key="1">
    <citation type="submission" date="2020-08" db="EMBL/GenBank/DDBJ databases">
        <authorList>
            <person name="Cejkova D."/>
            <person name="Kubasova T."/>
            <person name="Jahodarova E."/>
            <person name="Rychlik I."/>
        </authorList>
    </citation>
    <scope>NUCLEOTIDE SEQUENCE</scope>
    <source>
        <strain evidence="6">An824</strain>
    </source>
</reference>
<dbReference type="AlphaFoldDB" id="A0A938WUN1"/>
<dbReference type="GO" id="GO:0003677">
    <property type="term" value="F:DNA binding"/>
    <property type="evidence" value="ECO:0007669"/>
    <property type="project" value="UniProtKB-KW"/>
</dbReference>
<comment type="similarity">
    <text evidence="1">Belongs to the transposase 11 family.</text>
</comment>
<reference evidence="6" key="2">
    <citation type="journal article" date="2021" name="Sci. Rep.">
        <title>The distribution of antibiotic resistance genes in chicken gut microbiota commensals.</title>
        <authorList>
            <person name="Juricova H."/>
            <person name="Matiasovicova J."/>
            <person name="Kubasova T."/>
            <person name="Cejkova D."/>
            <person name="Rychlik I."/>
        </authorList>
    </citation>
    <scope>NUCLEOTIDE SEQUENCE</scope>
    <source>
        <strain evidence="6">An824</strain>
    </source>
</reference>
<evidence type="ECO:0000256" key="2">
    <source>
        <dbReference type="ARBA" id="ARBA00022578"/>
    </source>
</evidence>
<evidence type="ECO:0000256" key="3">
    <source>
        <dbReference type="ARBA" id="ARBA00023125"/>
    </source>
</evidence>
<feature type="non-terminal residue" evidence="6">
    <location>
        <position position="1"/>
    </location>
</feature>
<dbReference type="GO" id="GO:0006313">
    <property type="term" value="P:DNA transposition"/>
    <property type="evidence" value="ECO:0007669"/>
    <property type="project" value="InterPro"/>
</dbReference>
<sequence>NPAWPKGSKSRGFSKPYAFYVMDKAYVDFKALFRFHQAQAFWVSRPKENMTFETVEQMDISDVKSGVLEDSCIRVTGYNSSKLYPEAMRFVRVYDPDNDTIVDFISNNFEVSALEISNLYRHRWDIEVFFKWIKQNITVKTLWGYSENAVKIHLWAAIISYLTVARIKVACNSPYSITEVATLIRISALERTDLRSLITKLDSSIISNQNVKELSLFDEI</sequence>
<dbReference type="Proteomes" id="UP000706891">
    <property type="component" value="Unassembled WGS sequence"/>
</dbReference>
<dbReference type="PANTHER" id="PTHR33258">
    <property type="entry name" value="TRANSPOSASE INSL FOR INSERTION SEQUENCE ELEMENT IS186A-RELATED"/>
    <property type="match status" value="1"/>
</dbReference>
<dbReference type="NCBIfam" id="NF033592">
    <property type="entry name" value="transpos_IS4_1"/>
    <property type="match status" value="1"/>
</dbReference>
<name>A0A938WUN1_9BACT</name>
<dbReference type="InterPro" id="IPR012337">
    <property type="entry name" value="RNaseH-like_sf"/>
</dbReference>
<dbReference type="PANTHER" id="PTHR33258:SF1">
    <property type="entry name" value="TRANSPOSASE INSL FOR INSERTION SEQUENCE ELEMENT IS186A-RELATED"/>
    <property type="match status" value="1"/>
</dbReference>
<dbReference type="Gene3D" id="3.90.350.10">
    <property type="entry name" value="Transposase Inhibitor Protein From Tn5, Chain A, domain 1"/>
    <property type="match status" value="1"/>
</dbReference>
<evidence type="ECO:0000256" key="4">
    <source>
        <dbReference type="ARBA" id="ARBA00023172"/>
    </source>
</evidence>
<dbReference type="SUPFAM" id="SSF53098">
    <property type="entry name" value="Ribonuclease H-like"/>
    <property type="match status" value="1"/>
</dbReference>
<organism evidence="6 7">
    <name type="scientific">Marseilla massiliensis</name>
    <dbReference type="NCBI Taxonomy" id="1841864"/>
    <lineage>
        <taxon>Bacteria</taxon>
        <taxon>Pseudomonadati</taxon>
        <taxon>Bacteroidota</taxon>
        <taxon>Bacteroidia</taxon>
        <taxon>Bacteroidales</taxon>
        <taxon>Prevotellaceae</taxon>
        <taxon>Marseilla</taxon>
    </lineage>
</organism>
<evidence type="ECO:0000259" key="5">
    <source>
        <dbReference type="Pfam" id="PF01609"/>
    </source>
</evidence>
<protein>
    <submittedName>
        <fullName evidence="6">IS4 family transposase</fullName>
    </submittedName>
</protein>
<dbReference type="InterPro" id="IPR047952">
    <property type="entry name" value="Transpos_IS4"/>
</dbReference>
<dbReference type="GO" id="GO:0004803">
    <property type="term" value="F:transposase activity"/>
    <property type="evidence" value="ECO:0007669"/>
    <property type="project" value="InterPro"/>
</dbReference>
<dbReference type="InterPro" id="IPR002559">
    <property type="entry name" value="Transposase_11"/>
</dbReference>
<keyword evidence="2" id="KW-0815">Transposition</keyword>
<keyword evidence="7" id="KW-1185">Reference proteome</keyword>